<evidence type="ECO:0000256" key="3">
    <source>
        <dbReference type="ARBA" id="ARBA00022801"/>
    </source>
</evidence>
<name>A0ABR3FC29_9AGAR</name>
<organism evidence="7 8">
    <name type="scientific">Marasmius crinis-equi</name>
    <dbReference type="NCBI Taxonomy" id="585013"/>
    <lineage>
        <taxon>Eukaryota</taxon>
        <taxon>Fungi</taxon>
        <taxon>Dikarya</taxon>
        <taxon>Basidiomycota</taxon>
        <taxon>Agaricomycotina</taxon>
        <taxon>Agaricomycetes</taxon>
        <taxon>Agaricomycetidae</taxon>
        <taxon>Agaricales</taxon>
        <taxon>Marasmiineae</taxon>
        <taxon>Marasmiaceae</taxon>
        <taxon>Marasmius</taxon>
    </lineage>
</organism>
<feature type="region of interest" description="Disordered" evidence="5">
    <location>
        <begin position="888"/>
        <end position="934"/>
    </location>
</feature>
<gene>
    <name evidence="7" type="primary">SENP1</name>
    <name evidence="7" type="ORF">V5O48_009134</name>
</gene>
<dbReference type="PROSITE" id="PS50600">
    <property type="entry name" value="ULP_PROTEASE"/>
    <property type="match status" value="1"/>
</dbReference>
<reference evidence="7 8" key="1">
    <citation type="submission" date="2024-02" db="EMBL/GenBank/DDBJ databases">
        <title>A draft genome for the cacao thread blight pathogen Marasmius crinis-equi.</title>
        <authorList>
            <person name="Cohen S.P."/>
            <person name="Baruah I.K."/>
            <person name="Amoako-Attah I."/>
            <person name="Bukari Y."/>
            <person name="Meinhardt L.W."/>
            <person name="Bailey B.A."/>
        </authorList>
    </citation>
    <scope>NUCLEOTIDE SEQUENCE [LARGE SCALE GENOMIC DNA]</scope>
    <source>
        <strain evidence="7 8">GH-76</strain>
    </source>
</reference>
<feature type="domain" description="Ubiquitin-like protease family profile" evidence="6">
    <location>
        <begin position="392"/>
        <end position="557"/>
    </location>
</feature>
<keyword evidence="2" id="KW-0645">Protease</keyword>
<dbReference type="Pfam" id="PF02902">
    <property type="entry name" value="Peptidase_C48"/>
    <property type="match status" value="1"/>
</dbReference>
<comment type="caution">
    <text evidence="7">The sequence shown here is derived from an EMBL/GenBank/DDBJ whole genome shotgun (WGS) entry which is preliminary data.</text>
</comment>
<evidence type="ECO:0000313" key="7">
    <source>
        <dbReference type="EMBL" id="KAL0572834.1"/>
    </source>
</evidence>
<evidence type="ECO:0000259" key="6">
    <source>
        <dbReference type="PROSITE" id="PS50600"/>
    </source>
</evidence>
<evidence type="ECO:0000313" key="8">
    <source>
        <dbReference type="Proteomes" id="UP001465976"/>
    </source>
</evidence>
<feature type="region of interest" description="Disordered" evidence="5">
    <location>
        <begin position="589"/>
        <end position="651"/>
    </location>
</feature>
<evidence type="ECO:0000256" key="4">
    <source>
        <dbReference type="ARBA" id="ARBA00022807"/>
    </source>
</evidence>
<keyword evidence="4" id="KW-0788">Thiol protease</keyword>
<feature type="region of interest" description="Disordered" evidence="5">
    <location>
        <begin position="664"/>
        <end position="692"/>
    </location>
</feature>
<keyword evidence="3 7" id="KW-0378">Hydrolase</keyword>
<feature type="compositionally biased region" description="Basic and acidic residues" evidence="5">
    <location>
        <begin position="292"/>
        <end position="320"/>
    </location>
</feature>
<dbReference type="EMBL" id="JBAHYK010000577">
    <property type="protein sequence ID" value="KAL0572834.1"/>
    <property type="molecule type" value="Genomic_DNA"/>
</dbReference>
<sequence>MSEYLNKHAKNKTFDVTQAVVDSKGSGRGVITRLIFALIFLDRAPLLLRNLGTAMPPPNPIPRTRILGKKSLGMAALKALEKWPSFFRDAELALEAYDKAGAEQPPLDTMNFNQGSVASVQMNMISKCLRHLHNVKNRIAELKIQTITLNIELDRYLEGQVLPAGDDPYEVTKLRTALHTALALSPLILLSHEINLFKQDPQAANLLQLWFHFGNLQPPAIQKADSVIWEEVITVDGVNKTALGALRNILRRMKPILCDIDTESQKWFSCTYGELDYREQTPIWPWIEQLSESEREGGINTEEKNKDRNRDEENDRHGEPENSSEANESAMQHQDNVDGHVVTHSVDKSDNSDMSITSQTFGNITGFETEPEDAAKWLAKADLPDRIVINNTSLYKKDLVRLQTAGWLNDEVINMFLGCYQFPPKCWVLSSLLWTVSLRKMDARQSDAMIPRELECNKSRFRSCNCIMIPIHDQEAKHWIAVAVDRDDGKITVWDSLHRTSCAYEAQLQHVKDWLREMYRECALTLPTWSEDIPPTQGVQTNHYDCGVFTIGNIVLHALTGGTQNYLLTQRLIPSIRAEILRRLLAASRHTSPNPASLPSSTVPIHSIDNGNDPLDPTINGTDSGHHTHPDLNNGTGSINQMGDVLQAPSPSSDVLLHTITCPQPTDHDECDRAPQHLEAQSSSSTTTSSYEEHDAAINPMAIAHGYVETDAQRRCRSVDPGALHSIPVPDVGIIRHSSAPPSTEGPPSPGTNRSGTDRSDTSLNHNAKSPLPSHEEAPLVLPRIKPNDDHIYSSEPNRPEVDSDDSAHLLLPLSGQCTVSRTGNIEGMNITPGNLTSPTSAMNTAYQPEDTATSSTSMVADKENSTTGMTCTRNHEQVHLEPSSFLNQPITSEPFLHPPPMHSETNIPTSSPDLPGPETVTDRMLSEQGVFES</sequence>
<keyword evidence="8" id="KW-1185">Reference proteome</keyword>
<accession>A0ABR3FC29</accession>
<dbReference type="PANTHER" id="PTHR12606">
    <property type="entry name" value="SENTRIN/SUMO-SPECIFIC PROTEASE"/>
    <property type="match status" value="1"/>
</dbReference>
<feature type="compositionally biased region" description="Basic and acidic residues" evidence="5">
    <location>
        <begin position="666"/>
        <end position="676"/>
    </location>
</feature>
<dbReference type="InterPro" id="IPR003653">
    <property type="entry name" value="Peptidase_C48_C"/>
</dbReference>
<evidence type="ECO:0000256" key="2">
    <source>
        <dbReference type="ARBA" id="ARBA00022670"/>
    </source>
</evidence>
<evidence type="ECO:0000256" key="1">
    <source>
        <dbReference type="ARBA" id="ARBA00005234"/>
    </source>
</evidence>
<feature type="region of interest" description="Disordered" evidence="5">
    <location>
        <begin position="721"/>
        <end position="806"/>
    </location>
</feature>
<dbReference type="PANTHER" id="PTHR12606:SF1">
    <property type="entry name" value="UBIQUITIN-LIKE-SPECIFIC PROTEASE 1A"/>
    <property type="match status" value="1"/>
</dbReference>
<feature type="region of interest" description="Disordered" evidence="5">
    <location>
        <begin position="289"/>
        <end position="335"/>
    </location>
</feature>
<dbReference type="SUPFAM" id="SSF54001">
    <property type="entry name" value="Cysteine proteinases"/>
    <property type="match status" value="1"/>
</dbReference>
<feature type="compositionally biased region" description="Polar residues" evidence="5">
    <location>
        <begin position="631"/>
        <end position="641"/>
    </location>
</feature>
<feature type="compositionally biased region" description="Low complexity" evidence="5">
    <location>
        <begin position="321"/>
        <end position="330"/>
    </location>
</feature>
<feature type="compositionally biased region" description="Basic and acidic residues" evidence="5">
    <location>
        <begin position="786"/>
        <end position="806"/>
    </location>
</feature>
<dbReference type="InterPro" id="IPR038765">
    <property type="entry name" value="Papain-like_cys_pep_sf"/>
</dbReference>
<dbReference type="EC" id="3.4.22.68" evidence="7"/>
<proteinExistence type="inferred from homology"/>
<feature type="compositionally biased region" description="Polar residues" evidence="5">
    <location>
        <begin position="589"/>
        <end position="604"/>
    </location>
</feature>
<dbReference type="Gene3D" id="3.40.395.10">
    <property type="entry name" value="Adenoviral Proteinase, Chain A"/>
    <property type="match status" value="1"/>
</dbReference>
<dbReference type="Proteomes" id="UP001465976">
    <property type="component" value="Unassembled WGS sequence"/>
</dbReference>
<protein>
    <submittedName>
        <fullName evidence="7">SUMO1 sentrin specific peptidase 1</fullName>
        <ecNumber evidence="7">3.4.22.68</ecNumber>
    </submittedName>
</protein>
<feature type="compositionally biased region" description="Polar residues" evidence="5">
    <location>
        <begin position="904"/>
        <end position="913"/>
    </location>
</feature>
<comment type="similarity">
    <text evidence="1">Belongs to the peptidase C48 family.</text>
</comment>
<evidence type="ECO:0000256" key="5">
    <source>
        <dbReference type="SAM" id="MobiDB-lite"/>
    </source>
</evidence>
<dbReference type="GO" id="GO:0016787">
    <property type="term" value="F:hydrolase activity"/>
    <property type="evidence" value="ECO:0007669"/>
    <property type="project" value="UniProtKB-KW"/>
</dbReference>